<proteinExistence type="predicted"/>
<keyword evidence="2" id="KW-0732">Signal</keyword>
<dbReference type="STRING" id="1921803.NIES593_12120"/>
<evidence type="ECO:0000259" key="3">
    <source>
        <dbReference type="Pfam" id="PF13767"/>
    </source>
</evidence>
<feature type="chain" id="PRO_5011962221" description="DUF4168 domain-containing protein" evidence="2">
    <location>
        <begin position="25"/>
        <end position="192"/>
    </location>
</feature>
<feature type="region of interest" description="Disordered" evidence="1">
    <location>
        <begin position="114"/>
        <end position="149"/>
    </location>
</feature>
<sequence length="192" mass="21326">MYKRILLGSFALTLLMAAGLPIRAQTTERSPATQETEQAPATRDSQQAPATQDSQQAPATQGQEAPQSSQVSQEDLQKFANAIKQIQTIQKDYQGRMVQAVEGEGLSQERFMEIQQSQSNPSAQPSTQISNEEKQSFEQANAKVSQLQQEAESKMKEAVQAQGLDIQRFNEIFAAIQQDPSLQQQVQQMIQQ</sequence>
<evidence type="ECO:0000256" key="1">
    <source>
        <dbReference type="SAM" id="MobiDB-lite"/>
    </source>
</evidence>
<feature type="compositionally biased region" description="Low complexity" evidence="1">
    <location>
        <begin position="115"/>
        <end position="128"/>
    </location>
</feature>
<comment type="caution">
    <text evidence="4">The sequence shown here is derived from an EMBL/GenBank/DDBJ whole genome shotgun (WGS) entry which is preliminary data.</text>
</comment>
<feature type="signal peptide" evidence="2">
    <location>
        <begin position="1"/>
        <end position="24"/>
    </location>
</feature>
<feature type="region of interest" description="Disordered" evidence="1">
    <location>
        <begin position="25"/>
        <end position="74"/>
    </location>
</feature>
<feature type="compositionally biased region" description="Polar residues" evidence="1">
    <location>
        <begin position="137"/>
        <end position="149"/>
    </location>
</feature>
<feature type="domain" description="DUF4168" evidence="3">
    <location>
        <begin position="72"/>
        <end position="186"/>
    </location>
</feature>
<protein>
    <recommendedName>
        <fullName evidence="3">DUF4168 domain-containing protein</fullName>
    </recommendedName>
</protein>
<evidence type="ECO:0000313" key="5">
    <source>
        <dbReference type="Proteomes" id="UP000186868"/>
    </source>
</evidence>
<organism evidence="4 5">
    <name type="scientific">Hydrococcus rivularis NIES-593</name>
    <dbReference type="NCBI Taxonomy" id="1921803"/>
    <lineage>
        <taxon>Bacteria</taxon>
        <taxon>Bacillati</taxon>
        <taxon>Cyanobacteriota</taxon>
        <taxon>Cyanophyceae</taxon>
        <taxon>Pleurocapsales</taxon>
        <taxon>Hydrococcaceae</taxon>
        <taxon>Hydrococcus</taxon>
    </lineage>
</organism>
<dbReference type="RefSeq" id="WP_073599832.1">
    <property type="nucleotide sequence ID" value="NZ_MRCB01000013.1"/>
</dbReference>
<dbReference type="OrthoDB" id="427719at2"/>
<reference evidence="4 5" key="1">
    <citation type="submission" date="2016-11" db="EMBL/GenBank/DDBJ databases">
        <title>Draft Genome Sequences of Nine Cyanobacterial Strains from Diverse Habitats.</title>
        <authorList>
            <person name="Zhu T."/>
            <person name="Hou S."/>
            <person name="Lu X."/>
            <person name="Hess W.R."/>
        </authorList>
    </citation>
    <scope>NUCLEOTIDE SEQUENCE [LARGE SCALE GENOMIC DNA]</scope>
    <source>
        <strain evidence="4 5">NIES-593</strain>
    </source>
</reference>
<dbReference type="Proteomes" id="UP000186868">
    <property type="component" value="Unassembled WGS sequence"/>
</dbReference>
<evidence type="ECO:0000313" key="4">
    <source>
        <dbReference type="EMBL" id="OKH22537.1"/>
    </source>
</evidence>
<dbReference type="Pfam" id="PF13767">
    <property type="entry name" value="DUF4168"/>
    <property type="match status" value="1"/>
</dbReference>
<gene>
    <name evidence="4" type="ORF">NIES593_12120</name>
</gene>
<dbReference type="AlphaFoldDB" id="A0A1U7HG29"/>
<accession>A0A1U7HG29</accession>
<dbReference type="InterPro" id="IPR025433">
    <property type="entry name" value="DUF4168"/>
</dbReference>
<name>A0A1U7HG29_9CYAN</name>
<keyword evidence="5" id="KW-1185">Reference proteome</keyword>
<dbReference type="EMBL" id="MRCB01000013">
    <property type="protein sequence ID" value="OKH22537.1"/>
    <property type="molecule type" value="Genomic_DNA"/>
</dbReference>
<evidence type="ECO:0000256" key="2">
    <source>
        <dbReference type="SAM" id="SignalP"/>
    </source>
</evidence>